<evidence type="ECO:0000256" key="3">
    <source>
        <dbReference type="ARBA" id="ARBA00023163"/>
    </source>
</evidence>
<dbReference type="PANTHER" id="PTHR33124:SF42">
    <property type="entry name" value="TRANSCRIPTION FACTOR BHLH146"/>
    <property type="match status" value="1"/>
</dbReference>
<evidence type="ECO:0000256" key="1">
    <source>
        <dbReference type="ARBA" id="ARBA00004123"/>
    </source>
</evidence>
<sequence>MEEQPCKRQRSHSLEPNKTVEYEFTRNYVNYLVPALMKIKKKNTANDNIHCDFKNVVKHEVDLAMVFSAQGFAWSNGLKLELQKGHANNVVATSTTSCVENEAGEVKDIEDIAIEENEDEEDIMKKQLRSLRRLVPGGEGICDEEMVDEVESYISCLQIQVNVLQCLLAEAKKG</sequence>
<dbReference type="Pfam" id="PF26576">
    <property type="entry name" value="IBH1_N"/>
    <property type="match status" value="1"/>
</dbReference>
<dbReference type="InterPro" id="IPR044549">
    <property type="entry name" value="bHLH_AtIBH1-like"/>
</dbReference>
<dbReference type="CDD" id="cd11444">
    <property type="entry name" value="bHLH_AtIBH1_like"/>
    <property type="match status" value="1"/>
</dbReference>
<evidence type="ECO:0000313" key="6">
    <source>
        <dbReference type="EMBL" id="CAL0307009.1"/>
    </source>
</evidence>
<comment type="subcellular location">
    <subcellularLocation>
        <location evidence="1">Nucleus</location>
    </subcellularLocation>
</comment>
<comment type="caution">
    <text evidence="6">The sequence shown here is derived from an EMBL/GenBank/DDBJ whole genome shotgun (WGS) entry which is preliminary data.</text>
</comment>
<dbReference type="Proteomes" id="UP001497480">
    <property type="component" value="Unassembled WGS sequence"/>
</dbReference>
<dbReference type="GO" id="GO:0006355">
    <property type="term" value="P:regulation of DNA-templated transcription"/>
    <property type="evidence" value="ECO:0007669"/>
    <property type="project" value="InterPro"/>
</dbReference>
<dbReference type="AlphaFoldDB" id="A0AAV1WCE0"/>
<evidence type="ECO:0000259" key="5">
    <source>
        <dbReference type="Pfam" id="PF26576"/>
    </source>
</evidence>
<dbReference type="InterPro" id="IPR059002">
    <property type="entry name" value="IBH1_N"/>
</dbReference>
<gene>
    <name evidence="6" type="ORF">LLUT_LOCUS8069</name>
</gene>
<keyword evidence="3" id="KW-0804">Transcription</keyword>
<dbReference type="EMBL" id="CAXHTB010000005">
    <property type="protein sequence ID" value="CAL0307009.1"/>
    <property type="molecule type" value="Genomic_DNA"/>
</dbReference>
<dbReference type="InterPro" id="IPR044660">
    <property type="entry name" value="IBH1-like"/>
</dbReference>
<proteinExistence type="predicted"/>
<dbReference type="GO" id="GO:0005634">
    <property type="term" value="C:nucleus"/>
    <property type="evidence" value="ECO:0007669"/>
    <property type="project" value="UniProtKB-SubCell"/>
</dbReference>
<accession>A0AAV1WCE0</accession>
<dbReference type="PANTHER" id="PTHR33124">
    <property type="entry name" value="TRANSCRIPTION FACTOR IBH1-LIKE 1"/>
    <property type="match status" value="1"/>
</dbReference>
<reference evidence="6 7" key="1">
    <citation type="submission" date="2024-03" db="EMBL/GenBank/DDBJ databases">
        <authorList>
            <person name="Martinez-Hernandez J."/>
        </authorList>
    </citation>
    <scope>NUCLEOTIDE SEQUENCE [LARGE SCALE GENOMIC DNA]</scope>
</reference>
<keyword evidence="2" id="KW-0805">Transcription regulation</keyword>
<feature type="domain" description="IBH1-like N-terminal" evidence="5">
    <location>
        <begin position="23"/>
        <end position="85"/>
    </location>
</feature>
<keyword evidence="7" id="KW-1185">Reference proteome</keyword>
<keyword evidence="4" id="KW-0539">Nucleus</keyword>
<evidence type="ECO:0000256" key="2">
    <source>
        <dbReference type="ARBA" id="ARBA00023015"/>
    </source>
</evidence>
<evidence type="ECO:0000313" key="7">
    <source>
        <dbReference type="Proteomes" id="UP001497480"/>
    </source>
</evidence>
<name>A0AAV1WCE0_LUPLU</name>
<protein>
    <recommendedName>
        <fullName evidence="5">IBH1-like N-terminal domain-containing protein</fullName>
    </recommendedName>
</protein>
<organism evidence="6 7">
    <name type="scientific">Lupinus luteus</name>
    <name type="common">European yellow lupine</name>
    <dbReference type="NCBI Taxonomy" id="3873"/>
    <lineage>
        <taxon>Eukaryota</taxon>
        <taxon>Viridiplantae</taxon>
        <taxon>Streptophyta</taxon>
        <taxon>Embryophyta</taxon>
        <taxon>Tracheophyta</taxon>
        <taxon>Spermatophyta</taxon>
        <taxon>Magnoliopsida</taxon>
        <taxon>eudicotyledons</taxon>
        <taxon>Gunneridae</taxon>
        <taxon>Pentapetalae</taxon>
        <taxon>rosids</taxon>
        <taxon>fabids</taxon>
        <taxon>Fabales</taxon>
        <taxon>Fabaceae</taxon>
        <taxon>Papilionoideae</taxon>
        <taxon>50 kb inversion clade</taxon>
        <taxon>genistoids sensu lato</taxon>
        <taxon>core genistoids</taxon>
        <taxon>Genisteae</taxon>
        <taxon>Lupinus</taxon>
    </lineage>
</organism>
<evidence type="ECO:0000256" key="4">
    <source>
        <dbReference type="ARBA" id="ARBA00023242"/>
    </source>
</evidence>